<dbReference type="Gene3D" id="1.20.120.450">
    <property type="entry name" value="dinb family like domain"/>
    <property type="match status" value="1"/>
</dbReference>
<feature type="domain" description="DinB-like" evidence="1">
    <location>
        <begin position="11"/>
        <end position="149"/>
    </location>
</feature>
<dbReference type="Proteomes" id="UP000320184">
    <property type="component" value="Unassembled WGS sequence"/>
</dbReference>
<dbReference type="AlphaFoldDB" id="A0A538SA84"/>
<dbReference type="InterPro" id="IPR034660">
    <property type="entry name" value="DinB/YfiT-like"/>
</dbReference>
<dbReference type="Pfam" id="PF12867">
    <property type="entry name" value="DinB_2"/>
    <property type="match status" value="1"/>
</dbReference>
<name>A0A538SA84_UNCEI</name>
<proteinExistence type="predicted"/>
<organism evidence="2 3">
    <name type="scientific">Eiseniibacteriota bacterium</name>
    <dbReference type="NCBI Taxonomy" id="2212470"/>
    <lineage>
        <taxon>Bacteria</taxon>
        <taxon>Candidatus Eiseniibacteriota</taxon>
    </lineage>
</organism>
<accession>A0A538SA84</accession>
<dbReference type="EMBL" id="VBOT01000147">
    <property type="protein sequence ID" value="TMQ48282.1"/>
    <property type="molecule type" value="Genomic_DNA"/>
</dbReference>
<comment type="caution">
    <text evidence="2">The sequence shown here is derived from an EMBL/GenBank/DDBJ whole genome shotgun (WGS) entry which is preliminary data.</text>
</comment>
<protein>
    <submittedName>
        <fullName evidence="2">DinB family protein</fullName>
    </submittedName>
</protein>
<sequence length="180" mass="20303">MFTLDRTIALLERTPAALAAWLEPLPDEWTRTNEGADTFSAYDVVGHLIHGEKTDWIVRARIILEQGQARPFDRYDRFAQSRESAGKSLTELLEEFSRLRQANLATLRGWNLGDQDLARRGTHPILGTVTLRQLLATWAAHDLTHLHQIARVMAHQYRGEVGPWTAFLGVLQCQGHSAPA</sequence>
<dbReference type="SUPFAM" id="SSF109854">
    <property type="entry name" value="DinB/YfiT-like putative metalloenzymes"/>
    <property type="match status" value="1"/>
</dbReference>
<evidence type="ECO:0000259" key="1">
    <source>
        <dbReference type="Pfam" id="PF12867"/>
    </source>
</evidence>
<dbReference type="InterPro" id="IPR024775">
    <property type="entry name" value="DinB-like"/>
</dbReference>
<gene>
    <name evidence="2" type="ORF">E6K73_12290</name>
</gene>
<evidence type="ECO:0000313" key="3">
    <source>
        <dbReference type="Proteomes" id="UP000320184"/>
    </source>
</evidence>
<reference evidence="2 3" key="1">
    <citation type="journal article" date="2019" name="Nat. Microbiol.">
        <title>Mediterranean grassland soil C-N compound turnover is dependent on rainfall and depth, and is mediated by genomically divergent microorganisms.</title>
        <authorList>
            <person name="Diamond S."/>
            <person name="Andeer P.F."/>
            <person name="Li Z."/>
            <person name="Crits-Christoph A."/>
            <person name="Burstein D."/>
            <person name="Anantharaman K."/>
            <person name="Lane K.R."/>
            <person name="Thomas B.C."/>
            <person name="Pan C."/>
            <person name="Northen T.R."/>
            <person name="Banfield J.F."/>
        </authorList>
    </citation>
    <scope>NUCLEOTIDE SEQUENCE [LARGE SCALE GENOMIC DNA]</scope>
    <source>
        <strain evidence="2">WS_3</strain>
    </source>
</reference>
<evidence type="ECO:0000313" key="2">
    <source>
        <dbReference type="EMBL" id="TMQ48282.1"/>
    </source>
</evidence>